<dbReference type="GO" id="GO:0006508">
    <property type="term" value="P:proteolysis"/>
    <property type="evidence" value="ECO:0007669"/>
    <property type="project" value="InterPro"/>
</dbReference>
<dbReference type="InterPro" id="IPR036852">
    <property type="entry name" value="Peptidase_S8/S53_dom_sf"/>
</dbReference>
<proteinExistence type="predicted"/>
<dbReference type="Proteomes" id="UP000188532">
    <property type="component" value="Unassembled WGS sequence"/>
</dbReference>
<accession>A0A1V3WEN9</accession>
<protein>
    <submittedName>
        <fullName evidence="1">Putative alanine and proline rich membrane-anchored mycosin</fullName>
    </submittedName>
</protein>
<dbReference type="GO" id="GO:0004252">
    <property type="term" value="F:serine-type endopeptidase activity"/>
    <property type="evidence" value="ECO:0007669"/>
    <property type="project" value="InterPro"/>
</dbReference>
<sequence length="66" mass="6768">MPPSQAMLNLPEAWKTSRGRGVVVAVIDSGVTPQPRLPNLTPGGDYIDPPAGVCSTATATAPRSPV</sequence>
<dbReference type="EMBL" id="MVBN01000011">
    <property type="protein sequence ID" value="OOK65443.1"/>
    <property type="molecule type" value="Genomic_DNA"/>
</dbReference>
<dbReference type="AlphaFoldDB" id="A0A1V3WEN9"/>
<dbReference type="SUPFAM" id="SSF52743">
    <property type="entry name" value="Subtilisin-like"/>
    <property type="match status" value="1"/>
</dbReference>
<gene>
    <name evidence="1" type="ORF">BZL29_7841</name>
</gene>
<dbReference type="Gene3D" id="3.40.50.200">
    <property type="entry name" value="Peptidase S8/S53 domain"/>
    <property type="match status" value="1"/>
</dbReference>
<evidence type="ECO:0000313" key="1">
    <source>
        <dbReference type="EMBL" id="OOK65443.1"/>
    </source>
</evidence>
<reference evidence="1 2" key="1">
    <citation type="submission" date="2017-02" db="EMBL/GenBank/DDBJ databases">
        <title>Complete genome sequences of Mycobacterium kansasii strains isolated from rhesus macaques.</title>
        <authorList>
            <person name="Panda A."/>
            <person name="Nagaraj S."/>
            <person name="Zhao X."/>
            <person name="Tettelin H."/>
            <person name="Detolla L.J."/>
        </authorList>
    </citation>
    <scope>NUCLEOTIDE SEQUENCE [LARGE SCALE GENOMIC DNA]</scope>
    <source>
        <strain evidence="1 2">11-3469</strain>
    </source>
</reference>
<evidence type="ECO:0000313" key="2">
    <source>
        <dbReference type="Proteomes" id="UP000188532"/>
    </source>
</evidence>
<name>A0A1V3WEN9_MYCKA</name>
<comment type="caution">
    <text evidence="1">The sequence shown here is derived from an EMBL/GenBank/DDBJ whole genome shotgun (WGS) entry which is preliminary data.</text>
</comment>
<organism evidence="1 2">
    <name type="scientific">Mycobacterium kansasii</name>
    <dbReference type="NCBI Taxonomy" id="1768"/>
    <lineage>
        <taxon>Bacteria</taxon>
        <taxon>Bacillati</taxon>
        <taxon>Actinomycetota</taxon>
        <taxon>Actinomycetes</taxon>
        <taxon>Mycobacteriales</taxon>
        <taxon>Mycobacteriaceae</taxon>
        <taxon>Mycobacterium</taxon>
    </lineage>
</organism>